<keyword evidence="1" id="KW-0812">Transmembrane</keyword>
<name>U7QI81_9CYAN</name>
<feature type="transmembrane region" description="Helical" evidence="1">
    <location>
        <begin position="57"/>
        <end position="74"/>
    </location>
</feature>
<dbReference type="EMBL" id="AUZM01000042">
    <property type="protein sequence ID" value="ERT06136.1"/>
    <property type="molecule type" value="Genomic_DNA"/>
</dbReference>
<evidence type="ECO:0000313" key="3">
    <source>
        <dbReference type="Proteomes" id="UP000017127"/>
    </source>
</evidence>
<feature type="transmembrane region" description="Helical" evidence="1">
    <location>
        <begin position="80"/>
        <end position="101"/>
    </location>
</feature>
<dbReference type="OrthoDB" id="465312at2"/>
<evidence type="ECO:0000256" key="1">
    <source>
        <dbReference type="SAM" id="Phobius"/>
    </source>
</evidence>
<comment type="caution">
    <text evidence="2">The sequence shown here is derived from an EMBL/GenBank/DDBJ whole genome shotgun (WGS) entry which is preliminary data.</text>
</comment>
<keyword evidence="1" id="KW-1133">Transmembrane helix</keyword>
<protein>
    <submittedName>
        <fullName evidence="2">Uncharacterized protein</fullName>
    </submittedName>
</protein>
<keyword evidence="1" id="KW-0472">Membrane</keyword>
<gene>
    <name evidence="2" type="ORF">M595_3937</name>
</gene>
<dbReference type="PATRIC" id="fig|1348334.3.peg.3807"/>
<dbReference type="RefSeq" id="WP_023067673.1">
    <property type="nucleotide sequence ID" value="NZ_AUZM01000042.1"/>
</dbReference>
<organism evidence="2 3">
    <name type="scientific">Lyngbya aestuarii BL J</name>
    <dbReference type="NCBI Taxonomy" id="1348334"/>
    <lineage>
        <taxon>Bacteria</taxon>
        <taxon>Bacillati</taxon>
        <taxon>Cyanobacteriota</taxon>
        <taxon>Cyanophyceae</taxon>
        <taxon>Oscillatoriophycideae</taxon>
        <taxon>Oscillatoriales</taxon>
        <taxon>Microcoleaceae</taxon>
        <taxon>Lyngbya</taxon>
    </lineage>
</organism>
<accession>U7QI81</accession>
<proteinExistence type="predicted"/>
<reference evidence="2 3" key="1">
    <citation type="journal article" date="2013" name="Front. Microbiol.">
        <title>Comparative genomic analyses of the cyanobacterium, Lyngbya aestuarii BL J, a powerful hydrogen producer.</title>
        <authorList>
            <person name="Kothari A."/>
            <person name="Vaughn M."/>
            <person name="Garcia-Pichel F."/>
        </authorList>
    </citation>
    <scope>NUCLEOTIDE SEQUENCE [LARGE SCALE GENOMIC DNA]</scope>
    <source>
        <strain evidence="2 3">BL J</strain>
    </source>
</reference>
<keyword evidence="3" id="KW-1185">Reference proteome</keyword>
<sequence>MSYQQDDNHVKRRLEELEAELKQPQPVSQKSSPSDFRSTVKTLYNQFLVWFKELPKLGQAAIVVVGLAMGLTLLRTLAELISLAISLAVVGVIVYIGYQIFKSSKFSK</sequence>
<evidence type="ECO:0000313" key="2">
    <source>
        <dbReference type="EMBL" id="ERT06136.1"/>
    </source>
</evidence>
<dbReference type="AlphaFoldDB" id="U7QI81"/>
<dbReference type="Proteomes" id="UP000017127">
    <property type="component" value="Unassembled WGS sequence"/>
</dbReference>